<dbReference type="PANTHER" id="PTHR43018">
    <property type="entry name" value="PHOSPHO-2-DEHYDRO-3-DEOXYHEPTONATE ALDOLASE"/>
    <property type="match status" value="1"/>
</dbReference>
<dbReference type="InterPro" id="IPR013785">
    <property type="entry name" value="Aldolase_TIM"/>
</dbReference>
<dbReference type="EC" id="5.4.99.5" evidence="1"/>
<dbReference type="GO" id="GO:0016740">
    <property type="term" value="F:transferase activity"/>
    <property type="evidence" value="ECO:0007669"/>
    <property type="project" value="UniProtKB-KW"/>
</dbReference>
<name>A0A1T4QLP8_9BACT</name>
<dbReference type="Gene3D" id="1.20.59.10">
    <property type="entry name" value="Chorismate mutase"/>
    <property type="match status" value="1"/>
</dbReference>
<evidence type="ECO:0000313" key="4">
    <source>
        <dbReference type="EMBL" id="SKA04625.1"/>
    </source>
</evidence>
<dbReference type="InterPro" id="IPR036979">
    <property type="entry name" value="CM_dom_sf"/>
</dbReference>
<protein>
    <recommendedName>
        <fullName evidence="1">chorismate mutase</fullName>
        <ecNumber evidence="1">5.4.99.5</ecNumber>
    </recommendedName>
</protein>
<gene>
    <name evidence="4" type="ORF">SAMN02745202_01865</name>
</gene>
<dbReference type="eggNOG" id="COG2876">
    <property type="taxonomic scope" value="Bacteria"/>
</dbReference>
<reference evidence="4 5" key="1">
    <citation type="submission" date="2017-02" db="EMBL/GenBank/DDBJ databases">
        <authorList>
            <person name="Peterson S.W."/>
        </authorList>
    </citation>
    <scope>NUCLEOTIDE SEQUENCE [LARGE SCALE GENOMIC DNA]</scope>
    <source>
        <strain evidence="4 5">ATCC 43324</strain>
    </source>
</reference>
<dbReference type="GO" id="GO:0046417">
    <property type="term" value="P:chorismate metabolic process"/>
    <property type="evidence" value="ECO:0007669"/>
    <property type="project" value="InterPro"/>
</dbReference>
<sequence>MTELHLTSLHLPSAPQRPACVIAGPCSAETEQQVLTTARDLAACGCRIFRAGIWKPRTKPGGFEGVGEMALPWLQQVKTQTGMLTATEVATPEHVALCLEHGIDVLWVGARTVANPFAMQALADSLRGVDVPVLVKNPVNPDLELWIGALQRLNRAGITRLGAILRGFSSYGKKAYRNLPMWQIAIELRRRIPQLPLICDPSHIGGRRDFIAPLSQQALDLGFDGLIVESHCHPQEAWSDAQQQVTPAMLNQILQTLVVRSTRAVDEGLRPLRAQIDDIDNQLMMLLAQRMQVCRQIGMYKKVRNLAVLQTNRYNEILEKRGEQARLCGMSAQFAAEVFEHIHEESVRQQLQVINGEVKS</sequence>
<evidence type="ECO:0000256" key="1">
    <source>
        <dbReference type="ARBA" id="ARBA00012404"/>
    </source>
</evidence>
<dbReference type="RefSeq" id="WP_025070796.1">
    <property type="nucleotide sequence ID" value="NZ_FUXK01000023.1"/>
</dbReference>
<keyword evidence="2" id="KW-0808">Transferase</keyword>
<dbReference type="InterPro" id="IPR006218">
    <property type="entry name" value="DAHP1/KDSA"/>
</dbReference>
<dbReference type="InterPro" id="IPR002701">
    <property type="entry name" value="CM_II_prokaryot"/>
</dbReference>
<dbReference type="EMBL" id="FUXK01000023">
    <property type="protein sequence ID" value="SKA04625.1"/>
    <property type="molecule type" value="Genomic_DNA"/>
</dbReference>
<accession>A0A1T4QLP8</accession>
<dbReference type="SUPFAM" id="SSF51569">
    <property type="entry name" value="Aldolase"/>
    <property type="match status" value="1"/>
</dbReference>
<dbReference type="Proteomes" id="UP000190065">
    <property type="component" value="Unassembled WGS sequence"/>
</dbReference>
<dbReference type="Gene3D" id="3.20.20.70">
    <property type="entry name" value="Aldolase class I"/>
    <property type="match status" value="1"/>
</dbReference>
<dbReference type="STRING" id="28136.SAMN02745202_01865"/>
<dbReference type="AlphaFoldDB" id="A0A1T4QLP8"/>
<dbReference type="PANTHER" id="PTHR43018:SF1">
    <property type="entry name" value="PROTEIN AROA(G)"/>
    <property type="match status" value="1"/>
</dbReference>
<dbReference type="Pfam" id="PF01817">
    <property type="entry name" value="CM_2"/>
    <property type="match status" value="1"/>
</dbReference>
<evidence type="ECO:0000256" key="2">
    <source>
        <dbReference type="ARBA" id="ARBA00022679"/>
    </source>
</evidence>
<dbReference type="SMART" id="SM00830">
    <property type="entry name" value="CM_2"/>
    <property type="match status" value="1"/>
</dbReference>
<evidence type="ECO:0000259" key="3">
    <source>
        <dbReference type="PROSITE" id="PS51168"/>
    </source>
</evidence>
<dbReference type="InterPro" id="IPR036263">
    <property type="entry name" value="Chorismate_II_sf"/>
</dbReference>
<feature type="domain" description="Chorismate mutase" evidence="3">
    <location>
        <begin position="263"/>
        <end position="354"/>
    </location>
</feature>
<dbReference type="PROSITE" id="PS51168">
    <property type="entry name" value="CHORISMATE_MUT_2"/>
    <property type="match status" value="1"/>
</dbReference>
<proteinExistence type="predicted"/>
<organism evidence="4 5">
    <name type="scientific">Segatella oulorum</name>
    <dbReference type="NCBI Taxonomy" id="28136"/>
    <lineage>
        <taxon>Bacteria</taxon>
        <taxon>Pseudomonadati</taxon>
        <taxon>Bacteroidota</taxon>
        <taxon>Bacteroidia</taxon>
        <taxon>Bacteroidales</taxon>
        <taxon>Prevotellaceae</taxon>
        <taxon>Segatella</taxon>
    </lineage>
</organism>
<dbReference type="Pfam" id="PF00793">
    <property type="entry name" value="DAHP_synth_1"/>
    <property type="match status" value="1"/>
</dbReference>
<evidence type="ECO:0000313" key="5">
    <source>
        <dbReference type="Proteomes" id="UP000190065"/>
    </source>
</evidence>
<dbReference type="GO" id="GO:0004106">
    <property type="term" value="F:chorismate mutase activity"/>
    <property type="evidence" value="ECO:0007669"/>
    <property type="project" value="UniProtKB-EC"/>
</dbReference>
<dbReference type="InterPro" id="IPR052899">
    <property type="entry name" value="Class-I_DAHP_synthase"/>
</dbReference>
<dbReference type="SUPFAM" id="SSF48600">
    <property type="entry name" value="Chorismate mutase II"/>
    <property type="match status" value="1"/>
</dbReference>
<dbReference type="eggNOG" id="COG1605">
    <property type="taxonomic scope" value="Bacteria"/>
</dbReference>